<dbReference type="GeneID" id="6005751"/>
<evidence type="ECO:0000313" key="2">
    <source>
        <dbReference type="EMBL" id="EAU92283.2"/>
    </source>
</evidence>
<accession>A8N378</accession>
<dbReference type="VEuPathDB" id="FungiDB:CC1G_00502"/>
<feature type="compositionally biased region" description="Polar residues" evidence="1">
    <location>
        <begin position="1"/>
        <end position="18"/>
    </location>
</feature>
<organism evidence="2 3">
    <name type="scientific">Coprinopsis cinerea (strain Okayama-7 / 130 / ATCC MYA-4618 / FGSC 9003)</name>
    <name type="common">Inky cap fungus</name>
    <name type="synonym">Hormographiella aspergillata</name>
    <dbReference type="NCBI Taxonomy" id="240176"/>
    <lineage>
        <taxon>Eukaryota</taxon>
        <taxon>Fungi</taxon>
        <taxon>Dikarya</taxon>
        <taxon>Basidiomycota</taxon>
        <taxon>Agaricomycotina</taxon>
        <taxon>Agaricomycetes</taxon>
        <taxon>Agaricomycetidae</taxon>
        <taxon>Agaricales</taxon>
        <taxon>Agaricineae</taxon>
        <taxon>Psathyrellaceae</taxon>
        <taxon>Coprinopsis</taxon>
    </lineage>
</organism>
<comment type="caution">
    <text evidence="2">The sequence shown here is derived from an EMBL/GenBank/DDBJ whole genome shotgun (WGS) entry which is preliminary data.</text>
</comment>
<proteinExistence type="predicted"/>
<gene>
    <name evidence="2" type="ORF">CC1G_00502</name>
</gene>
<dbReference type="RefSeq" id="XP_001829323.2">
    <property type="nucleotide sequence ID" value="XM_001829271.2"/>
</dbReference>
<feature type="region of interest" description="Disordered" evidence="1">
    <location>
        <begin position="1"/>
        <end position="31"/>
    </location>
</feature>
<sequence>MQSPSTSLEMTTTSQELNFPQGGRSVRKKLRDAATISKADDNLDDHYDLGDVDDGRPKTRRVNPQRLALRLGPELVAEMEALIVPGAKMPTFAVRKDFQERYNVDRRHIYDYFHSRGLRVAKEDKHTNLIRGRAMKAAAAAAAAAAITTPVADAASTPQAIGDAPSAQGPPLQPVQPPTTSSSMVPPALKTATKPRAKVQKTIKKKRTEKIPQKRIFLAPADDGSLHTSSSSISDASPFSSTESLPSISRRQPTNNPIYTHGESPDTSIDPTPDPSAVVSQSDARTSVSLATSLGSSPALFQDEISSIDTEHYLNFLESQQYHCQDSDRALGKQDSSELYACIHNALHSTLLTTEAANSYDAYTRDRALFPNRYSSMSFVAPYGFQSTDLAISPFQDHFPFGDSSDLVDLRMWLSDDLTQGEDHQNHIIPNAATSSFAQARQPLVARYASDGTIVYSRLS</sequence>
<feature type="compositionally biased region" description="Low complexity" evidence="1">
    <location>
        <begin position="226"/>
        <end position="241"/>
    </location>
</feature>
<reference evidence="2 3" key="1">
    <citation type="journal article" date="2010" name="Proc. Natl. Acad. Sci. U.S.A.">
        <title>Insights into evolution of multicellular fungi from the assembled chromosomes of the mushroom Coprinopsis cinerea (Coprinus cinereus).</title>
        <authorList>
            <person name="Stajich J.E."/>
            <person name="Wilke S.K."/>
            <person name="Ahren D."/>
            <person name="Au C.H."/>
            <person name="Birren B.W."/>
            <person name="Borodovsky M."/>
            <person name="Burns C."/>
            <person name="Canback B."/>
            <person name="Casselton L.A."/>
            <person name="Cheng C.K."/>
            <person name="Deng J."/>
            <person name="Dietrich F.S."/>
            <person name="Fargo D.C."/>
            <person name="Farman M.L."/>
            <person name="Gathman A.C."/>
            <person name="Goldberg J."/>
            <person name="Guigo R."/>
            <person name="Hoegger P.J."/>
            <person name="Hooker J.B."/>
            <person name="Huggins A."/>
            <person name="James T.Y."/>
            <person name="Kamada T."/>
            <person name="Kilaru S."/>
            <person name="Kodira C."/>
            <person name="Kues U."/>
            <person name="Kupfer D."/>
            <person name="Kwan H.S."/>
            <person name="Lomsadze A."/>
            <person name="Li W."/>
            <person name="Lilly W.W."/>
            <person name="Ma L.J."/>
            <person name="Mackey A.J."/>
            <person name="Manning G."/>
            <person name="Martin F."/>
            <person name="Muraguchi H."/>
            <person name="Natvig D.O."/>
            <person name="Palmerini H."/>
            <person name="Ramesh M.A."/>
            <person name="Rehmeyer C.J."/>
            <person name="Roe B.A."/>
            <person name="Shenoy N."/>
            <person name="Stanke M."/>
            <person name="Ter-Hovhannisyan V."/>
            <person name="Tunlid A."/>
            <person name="Velagapudi R."/>
            <person name="Vision T.J."/>
            <person name="Zeng Q."/>
            <person name="Zolan M.E."/>
            <person name="Pukkila P.J."/>
        </authorList>
    </citation>
    <scope>NUCLEOTIDE SEQUENCE [LARGE SCALE GENOMIC DNA]</scope>
    <source>
        <strain evidence="3">Okayama-7 / 130 / ATCC MYA-4618 / FGSC 9003</strain>
    </source>
</reference>
<feature type="compositionally biased region" description="Basic residues" evidence="1">
    <location>
        <begin position="193"/>
        <end position="208"/>
    </location>
</feature>
<dbReference type="InParanoid" id="A8N378"/>
<name>A8N378_COPC7</name>
<dbReference type="KEGG" id="cci:CC1G_00502"/>
<keyword evidence="3" id="KW-1185">Reference proteome</keyword>
<evidence type="ECO:0000256" key="1">
    <source>
        <dbReference type="SAM" id="MobiDB-lite"/>
    </source>
</evidence>
<evidence type="ECO:0000313" key="3">
    <source>
        <dbReference type="Proteomes" id="UP000001861"/>
    </source>
</evidence>
<feature type="compositionally biased region" description="Polar residues" evidence="1">
    <location>
        <begin position="242"/>
        <end position="258"/>
    </location>
</feature>
<dbReference type="eggNOG" id="ENOG502SVMC">
    <property type="taxonomic scope" value="Eukaryota"/>
</dbReference>
<dbReference type="HOGENOM" id="CLU_604180_0_0_1"/>
<dbReference type="Proteomes" id="UP000001861">
    <property type="component" value="Unassembled WGS sequence"/>
</dbReference>
<protein>
    <submittedName>
        <fullName evidence="2">Uncharacterized protein</fullName>
    </submittedName>
</protein>
<dbReference type="EMBL" id="AACS02000001">
    <property type="protein sequence ID" value="EAU92283.2"/>
    <property type="molecule type" value="Genomic_DNA"/>
</dbReference>
<feature type="region of interest" description="Disordered" evidence="1">
    <location>
        <begin position="156"/>
        <end position="281"/>
    </location>
</feature>
<dbReference type="OrthoDB" id="3038119at2759"/>
<dbReference type="AlphaFoldDB" id="A8N378"/>